<comment type="caution">
    <text evidence="1">The sequence shown here is derived from an EMBL/GenBank/DDBJ whole genome shotgun (WGS) entry which is preliminary data.</text>
</comment>
<keyword evidence="2" id="KW-1185">Reference proteome</keyword>
<name>A0ABQ8QGN6_9AGAR</name>
<proteinExistence type="predicted"/>
<dbReference type="Proteomes" id="UP001163828">
    <property type="component" value="Unassembled WGS sequence"/>
</dbReference>
<protein>
    <recommendedName>
        <fullName evidence="3">Secreted protein</fullName>
    </recommendedName>
</protein>
<evidence type="ECO:0000313" key="1">
    <source>
        <dbReference type="EMBL" id="KAJ3997671.1"/>
    </source>
</evidence>
<sequence>MSPFGICCLFACLFIAFAFRLPYRWTQLITLAAGHTACPRGDCQTITSYGVQPSRMDRQTPFFLVADFSFLLYHSSRFIHMNHVSLFSSFFFSLALRATCYRNAAAVDYDNRNLTRVFSDCPQIQSL</sequence>
<reference evidence="1" key="1">
    <citation type="submission" date="2022-08" db="EMBL/GenBank/DDBJ databases">
        <authorList>
            <consortium name="DOE Joint Genome Institute"/>
            <person name="Min B."/>
            <person name="Riley R."/>
            <person name="Sierra-Patev S."/>
            <person name="Naranjo-Ortiz M."/>
            <person name="Looney B."/>
            <person name="Konkel Z."/>
            <person name="Slot J.C."/>
            <person name="Sakamoto Y."/>
            <person name="Steenwyk J.L."/>
            <person name="Rokas A."/>
            <person name="Carro J."/>
            <person name="Camarero S."/>
            <person name="Ferreira P."/>
            <person name="Molpeceres G."/>
            <person name="Ruiz-Duenas F.J."/>
            <person name="Serrano A."/>
            <person name="Henrissat B."/>
            <person name="Drula E."/>
            <person name="Hughes K.W."/>
            <person name="Mata J.L."/>
            <person name="Ishikawa N.K."/>
            <person name="Vargas-Isla R."/>
            <person name="Ushijima S."/>
            <person name="Smith C.A."/>
            <person name="Ahrendt S."/>
            <person name="Andreopoulos W."/>
            <person name="He G."/>
            <person name="Labutti K."/>
            <person name="Lipzen A."/>
            <person name="Ng V."/>
            <person name="Sandor L."/>
            <person name="Barry K."/>
            <person name="Martinez A.T."/>
            <person name="Xiao Y."/>
            <person name="Gibbons J.G."/>
            <person name="Terashima K."/>
            <person name="Hibbett D.S."/>
            <person name="Grigoriev I.V."/>
        </authorList>
    </citation>
    <scope>NUCLEOTIDE SEQUENCE</scope>
    <source>
        <strain evidence="1">TFB10827</strain>
    </source>
</reference>
<evidence type="ECO:0000313" key="2">
    <source>
        <dbReference type="Proteomes" id="UP001163828"/>
    </source>
</evidence>
<dbReference type="EMBL" id="MU790576">
    <property type="protein sequence ID" value="KAJ3997671.1"/>
    <property type="molecule type" value="Genomic_DNA"/>
</dbReference>
<gene>
    <name evidence="1" type="ORF">F5050DRAFT_1371681</name>
</gene>
<evidence type="ECO:0008006" key="3">
    <source>
        <dbReference type="Google" id="ProtNLM"/>
    </source>
</evidence>
<organism evidence="1 2">
    <name type="scientific">Lentinula boryana</name>
    <dbReference type="NCBI Taxonomy" id="40481"/>
    <lineage>
        <taxon>Eukaryota</taxon>
        <taxon>Fungi</taxon>
        <taxon>Dikarya</taxon>
        <taxon>Basidiomycota</taxon>
        <taxon>Agaricomycotina</taxon>
        <taxon>Agaricomycetes</taxon>
        <taxon>Agaricomycetidae</taxon>
        <taxon>Agaricales</taxon>
        <taxon>Marasmiineae</taxon>
        <taxon>Omphalotaceae</taxon>
        <taxon>Lentinula</taxon>
    </lineage>
</organism>
<accession>A0ABQ8QGN6</accession>